<gene>
    <name evidence="2" type="ORF">GcC1_065020</name>
</gene>
<sequence>MTLDANESAYGSDNDPNEQLFDEIDEEELQSFQDMEEEEEEEEEEPEVSDDGNSETDGT</sequence>
<accession>A0A420IRX4</accession>
<name>A0A420IRX4_9PEZI</name>
<feature type="compositionally biased region" description="Acidic residues" evidence="1">
    <location>
        <begin position="20"/>
        <end position="59"/>
    </location>
</feature>
<evidence type="ECO:0000313" key="2">
    <source>
        <dbReference type="EMBL" id="RKF77285.1"/>
    </source>
</evidence>
<evidence type="ECO:0000256" key="1">
    <source>
        <dbReference type="SAM" id="MobiDB-lite"/>
    </source>
</evidence>
<dbReference type="AlphaFoldDB" id="A0A420IRX4"/>
<dbReference type="EMBL" id="MCBR01006527">
    <property type="protein sequence ID" value="RKF77285.1"/>
    <property type="molecule type" value="Genomic_DNA"/>
</dbReference>
<organism evidence="2 3">
    <name type="scientific">Golovinomyces cichoracearum</name>
    <dbReference type="NCBI Taxonomy" id="62708"/>
    <lineage>
        <taxon>Eukaryota</taxon>
        <taxon>Fungi</taxon>
        <taxon>Dikarya</taxon>
        <taxon>Ascomycota</taxon>
        <taxon>Pezizomycotina</taxon>
        <taxon>Leotiomycetes</taxon>
        <taxon>Erysiphales</taxon>
        <taxon>Erysiphaceae</taxon>
        <taxon>Golovinomyces</taxon>
    </lineage>
</organism>
<evidence type="ECO:0000313" key="3">
    <source>
        <dbReference type="Proteomes" id="UP000285405"/>
    </source>
</evidence>
<comment type="caution">
    <text evidence="2">The sequence shown here is derived from an EMBL/GenBank/DDBJ whole genome shotgun (WGS) entry which is preliminary data.</text>
</comment>
<dbReference type="Proteomes" id="UP000285405">
    <property type="component" value="Unassembled WGS sequence"/>
</dbReference>
<protein>
    <submittedName>
        <fullName evidence="2">Uncharacterized protein</fullName>
    </submittedName>
</protein>
<reference evidence="2 3" key="1">
    <citation type="journal article" date="2018" name="BMC Genomics">
        <title>Comparative genome analyses reveal sequence features reflecting distinct modes of host-adaptation between dicot and monocot powdery mildew.</title>
        <authorList>
            <person name="Wu Y."/>
            <person name="Ma X."/>
            <person name="Pan Z."/>
            <person name="Kale S.D."/>
            <person name="Song Y."/>
            <person name="King H."/>
            <person name="Zhang Q."/>
            <person name="Presley C."/>
            <person name="Deng X."/>
            <person name="Wei C.I."/>
            <person name="Xiao S."/>
        </authorList>
    </citation>
    <scope>NUCLEOTIDE SEQUENCE [LARGE SCALE GENOMIC DNA]</scope>
    <source>
        <strain evidence="2">UCSC1</strain>
    </source>
</reference>
<feature type="region of interest" description="Disordered" evidence="1">
    <location>
        <begin position="1"/>
        <end position="59"/>
    </location>
</feature>
<proteinExistence type="predicted"/>